<reference evidence="1 2" key="1">
    <citation type="submission" date="2019-05" db="EMBL/GenBank/DDBJ databases">
        <title>Another draft genome of Portunus trituberculatus and its Hox gene families provides insights of decapod evolution.</title>
        <authorList>
            <person name="Jeong J.-H."/>
            <person name="Song I."/>
            <person name="Kim S."/>
            <person name="Choi T."/>
            <person name="Kim D."/>
            <person name="Ryu S."/>
            <person name="Kim W."/>
        </authorList>
    </citation>
    <scope>NUCLEOTIDE SEQUENCE [LARGE SCALE GENOMIC DNA]</scope>
    <source>
        <tissue evidence="1">Muscle</tissue>
    </source>
</reference>
<dbReference type="EMBL" id="VSRR010002090">
    <property type="protein sequence ID" value="MPC29546.1"/>
    <property type="molecule type" value="Genomic_DNA"/>
</dbReference>
<organism evidence="1 2">
    <name type="scientific">Portunus trituberculatus</name>
    <name type="common">Swimming crab</name>
    <name type="synonym">Neptunus trituberculatus</name>
    <dbReference type="NCBI Taxonomy" id="210409"/>
    <lineage>
        <taxon>Eukaryota</taxon>
        <taxon>Metazoa</taxon>
        <taxon>Ecdysozoa</taxon>
        <taxon>Arthropoda</taxon>
        <taxon>Crustacea</taxon>
        <taxon>Multicrustacea</taxon>
        <taxon>Malacostraca</taxon>
        <taxon>Eumalacostraca</taxon>
        <taxon>Eucarida</taxon>
        <taxon>Decapoda</taxon>
        <taxon>Pleocyemata</taxon>
        <taxon>Brachyura</taxon>
        <taxon>Eubrachyura</taxon>
        <taxon>Portunoidea</taxon>
        <taxon>Portunidae</taxon>
        <taxon>Portuninae</taxon>
        <taxon>Portunus</taxon>
    </lineage>
</organism>
<proteinExistence type="predicted"/>
<sequence>MGKDAELLEAARNGSLQVVEKILSARSRRSGPLARSPALALTLKKWADRPEVIRHHGAKYLAGI</sequence>
<comment type="caution">
    <text evidence="1">The sequence shown here is derived from an EMBL/GenBank/DDBJ whole genome shotgun (WGS) entry which is preliminary data.</text>
</comment>
<accession>A0A5B7E8J6</accession>
<evidence type="ECO:0000313" key="1">
    <source>
        <dbReference type="EMBL" id="MPC29546.1"/>
    </source>
</evidence>
<name>A0A5B7E8J6_PORTR</name>
<dbReference type="Proteomes" id="UP000324222">
    <property type="component" value="Unassembled WGS sequence"/>
</dbReference>
<keyword evidence="2" id="KW-1185">Reference proteome</keyword>
<evidence type="ECO:0000313" key="2">
    <source>
        <dbReference type="Proteomes" id="UP000324222"/>
    </source>
</evidence>
<gene>
    <name evidence="1" type="ORF">E2C01_022787</name>
</gene>
<dbReference type="AlphaFoldDB" id="A0A5B7E8J6"/>
<protein>
    <submittedName>
        <fullName evidence="1">Uncharacterized protein</fullName>
    </submittedName>
</protein>